<feature type="domain" description="Heterokaryon incompatibility" evidence="1">
    <location>
        <begin position="22"/>
        <end position="109"/>
    </location>
</feature>
<evidence type="ECO:0000259" key="1">
    <source>
        <dbReference type="Pfam" id="PF06985"/>
    </source>
</evidence>
<protein>
    <submittedName>
        <fullName evidence="2">Heterokaryon incompatibility protein-domain-containing protein</fullName>
    </submittedName>
</protein>
<keyword evidence="3" id="KW-1185">Reference proteome</keyword>
<proteinExistence type="predicted"/>
<dbReference type="Proteomes" id="UP001285441">
    <property type="component" value="Unassembled WGS sequence"/>
</dbReference>
<name>A0AAE0U138_9PEZI</name>
<dbReference type="Pfam" id="PF06985">
    <property type="entry name" value="HET"/>
    <property type="match status" value="1"/>
</dbReference>
<gene>
    <name evidence="2" type="ORF">B0H63DRAFT_468262</name>
</gene>
<comment type="caution">
    <text evidence="2">The sequence shown here is derived from an EMBL/GenBank/DDBJ whole genome shotgun (WGS) entry which is preliminary data.</text>
</comment>
<evidence type="ECO:0000313" key="3">
    <source>
        <dbReference type="Proteomes" id="UP001285441"/>
    </source>
</evidence>
<dbReference type="PANTHER" id="PTHR10622:SF10">
    <property type="entry name" value="HET DOMAIN-CONTAINING PROTEIN"/>
    <property type="match status" value="1"/>
</dbReference>
<evidence type="ECO:0000313" key="2">
    <source>
        <dbReference type="EMBL" id="KAK3386709.1"/>
    </source>
</evidence>
<accession>A0AAE0U138</accession>
<reference evidence="2" key="2">
    <citation type="submission" date="2023-06" db="EMBL/GenBank/DDBJ databases">
        <authorList>
            <consortium name="Lawrence Berkeley National Laboratory"/>
            <person name="Haridas S."/>
            <person name="Hensen N."/>
            <person name="Bonometti L."/>
            <person name="Westerberg I."/>
            <person name="Brannstrom I.O."/>
            <person name="Guillou S."/>
            <person name="Cros-Aarteil S."/>
            <person name="Calhoun S."/>
            <person name="Kuo A."/>
            <person name="Mondo S."/>
            <person name="Pangilinan J."/>
            <person name="Riley R."/>
            <person name="LaButti K."/>
            <person name="Andreopoulos B."/>
            <person name="Lipzen A."/>
            <person name="Chen C."/>
            <person name="Yanf M."/>
            <person name="Daum C."/>
            <person name="Ng V."/>
            <person name="Clum A."/>
            <person name="Steindorff A."/>
            <person name="Ohm R."/>
            <person name="Martin F."/>
            <person name="Silar P."/>
            <person name="Natvig D."/>
            <person name="Lalanne C."/>
            <person name="Gautier V."/>
            <person name="Ament-velasquez S.L."/>
            <person name="Kruys A."/>
            <person name="Hutchinson M.I."/>
            <person name="Powell A.J."/>
            <person name="Barry K."/>
            <person name="Miller A.N."/>
            <person name="Grigoriev I.V."/>
            <person name="Debuchy R."/>
            <person name="Gladieux P."/>
            <person name="Thoren M.H."/>
            <person name="Johannesson H."/>
        </authorList>
    </citation>
    <scope>NUCLEOTIDE SEQUENCE</scope>
    <source>
        <strain evidence="2">CBS 232.78</strain>
    </source>
</reference>
<organism evidence="2 3">
    <name type="scientific">Podospora didyma</name>
    <dbReference type="NCBI Taxonomy" id="330526"/>
    <lineage>
        <taxon>Eukaryota</taxon>
        <taxon>Fungi</taxon>
        <taxon>Dikarya</taxon>
        <taxon>Ascomycota</taxon>
        <taxon>Pezizomycotina</taxon>
        <taxon>Sordariomycetes</taxon>
        <taxon>Sordariomycetidae</taxon>
        <taxon>Sordariales</taxon>
        <taxon>Podosporaceae</taxon>
        <taxon>Podospora</taxon>
    </lineage>
</organism>
<dbReference type="InterPro" id="IPR010730">
    <property type="entry name" value="HET"/>
</dbReference>
<reference evidence="2" key="1">
    <citation type="journal article" date="2023" name="Mol. Phylogenet. Evol.">
        <title>Genome-scale phylogeny and comparative genomics of the fungal order Sordariales.</title>
        <authorList>
            <person name="Hensen N."/>
            <person name="Bonometti L."/>
            <person name="Westerberg I."/>
            <person name="Brannstrom I.O."/>
            <person name="Guillou S."/>
            <person name="Cros-Aarteil S."/>
            <person name="Calhoun S."/>
            <person name="Haridas S."/>
            <person name="Kuo A."/>
            <person name="Mondo S."/>
            <person name="Pangilinan J."/>
            <person name="Riley R."/>
            <person name="LaButti K."/>
            <person name="Andreopoulos B."/>
            <person name="Lipzen A."/>
            <person name="Chen C."/>
            <person name="Yan M."/>
            <person name="Daum C."/>
            <person name="Ng V."/>
            <person name="Clum A."/>
            <person name="Steindorff A."/>
            <person name="Ohm R.A."/>
            <person name="Martin F."/>
            <person name="Silar P."/>
            <person name="Natvig D.O."/>
            <person name="Lalanne C."/>
            <person name="Gautier V."/>
            <person name="Ament-Velasquez S.L."/>
            <person name="Kruys A."/>
            <person name="Hutchinson M.I."/>
            <person name="Powell A.J."/>
            <person name="Barry K."/>
            <person name="Miller A.N."/>
            <person name="Grigoriev I.V."/>
            <person name="Debuchy R."/>
            <person name="Gladieux P."/>
            <person name="Hiltunen Thoren M."/>
            <person name="Johannesson H."/>
        </authorList>
    </citation>
    <scope>NUCLEOTIDE SEQUENCE</scope>
    <source>
        <strain evidence="2">CBS 232.78</strain>
    </source>
</reference>
<sequence length="629" mass="70424">MRLLDTTSLTLKFFAGGPIPEYAILSHRWEEEEVLFDDIRNGVTQGIEALKGFAKVKQSCDLACREGYHYIWIDTCCIDKASSAELSESINSMFNWYRQAAVCYAYLSDVRKLDWRTSSFSDSQWFTRGWTLQELIAPAVVVFYDSGWDQIGTKSDLCSIIETKTGIPSTVLVRQDYEMAGCSSCNQGALGFVLIGPDVVPCSHNSRQDRELSTVLENCSVAQRLSWASRRNTTRVEDAAYCLLGIFGVNMPLLYGEGLRAFVRLQEEIIKISNDQSILAFARNGPEWPFEGQDSLLAESPHLFAGLGGLAPVAWADNITMTPTLKAIDTKLLMCQLKSSSAPTSVGGPLWLGILHCADFSEPGRLVHSAIILKAVDLEDSVFRRVYSHTIASVEIGTSTVRVTREHIQSLFTYDTEDAVLTNIHLLLVSREPNAEQAAPNSRGVRLLTSFHCNRGGLQCVYSLAGGTTESIMPRDHNNPDTHQIELEYRCNGYELWGVVAALATFHHSQPFWVFHGYRDHKGLSPRSPWCKIVAWPTVLEVGVEMGFLHLDKRPEDIYFSRGEFENAVWENPRAWERLIGLSEGEEPGNESYSLIRRGHEMSLHVTASVTGKEFLKHYPFLDLKITSS</sequence>
<dbReference type="PANTHER" id="PTHR10622">
    <property type="entry name" value="HET DOMAIN-CONTAINING PROTEIN"/>
    <property type="match status" value="1"/>
</dbReference>
<dbReference type="AlphaFoldDB" id="A0AAE0U138"/>
<dbReference type="EMBL" id="JAULSW010000003">
    <property type="protein sequence ID" value="KAK3386709.1"/>
    <property type="molecule type" value="Genomic_DNA"/>
</dbReference>